<organism evidence="3 4">
    <name type="scientific">Stylophora pistillata</name>
    <name type="common">Smooth cauliflower coral</name>
    <dbReference type="NCBI Taxonomy" id="50429"/>
    <lineage>
        <taxon>Eukaryota</taxon>
        <taxon>Metazoa</taxon>
        <taxon>Cnidaria</taxon>
        <taxon>Anthozoa</taxon>
        <taxon>Hexacorallia</taxon>
        <taxon>Scleractinia</taxon>
        <taxon>Astrocoeniina</taxon>
        <taxon>Pocilloporidae</taxon>
        <taxon>Stylophora</taxon>
    </lineage>
</organism>
<gene>
    <name evidence="3" type="ORF">AWC38_SpisGene1920</name>
</gene>
<keyword evidence="4" id="KW-1185">Reference proteome</keyword>
<evidence type="ECO:0000256" key="2">
    <source>
        <dbReference type="SAM" id="SignalP"/>
    </source>
</evidence>
<feature type="transmembrane region" description="Helical" evidence="1">
    <location>
        <begin position="284"/>
        <end position="306"/>
    </location>
</feature>
<protein>
    <submittedName>
        <fullName evidence="3">Uncharacterized protein</fullName>
    </submittedName>
</protein>
<feature type="signal peptide" evidence="2">
    <location>
        <begin position="1"/>
        <end position="16"/>
    </location>
</feature>
<dbReference type="EMBL" id="LSMT01000014">
    <property type="protein sequence ID" value="PFX33194.1"/>
    <property type="molecule type" value="Genomic_DNA"/>
</dbReference>
<proteinExistence type="predicted"/>
<name>A0A2B4SR96_STYPI</name>
<keyword evidence="1" id="KW-0472">Membrane</keyword>
<feature type="chain" id="PRO_5013129388" evidence="2">
    <location>
        <begin position="17"/>
        <end position="347"/>
    </location>
</feature>
<dbReference type="AlphaFoldDB" id="A0A2B4SR96"/>
<evidence type="ECO:0000256" key="1">
    <source>
        <dbReference type="SAM" id="Phobius"/>
    </source>
</evidence>
<keyword evidence="1" id="KW-1133">Transmembrane helix</keyword>
<accession>A0A2B4SR96</accession>
<dbReference type="Proteomes" id="UP000225706">
    <property type="component" value="Unassembled WGS sequence"/>
</dbReference>
<keyword evidence="1" id="KW-0812">Transmembrane</keyword>
<reference evidence="4" key="1">
    <citation type="journal article" date="2017" name="bioRxiv">
        <title>Comparative analysis of the genomes of Stylophora pistillata and Acropora digitifera provides evidence for extensive differences between species of corals.</title>
        <authorList>
            <person name="Voolstra C.R."/>
            <person name="Li Y."/>
            <person name="Liew Y.J."/>
            <person name="Baumgarten S."/>
            <person name="Zoccola D."/>
            <person name="Flot J.-F."/>
            <person name="Tambutte S."/>
            <person name="Allemand D."/>
            <person name="Aranda M."/>
        </authorList>
    </citation>
    <scope>NUCLEOTIDE SEQUENCE [LARGE SCALE GENOMIC DNA]</scope>
</reference>
<evidence type="ECO:0000313" key="3">
    <source>
        <dbReference type="EMBL" id="PFX33194.1"/>
    </source>
</evidence>
<evidence type="ECO:0000313" key="4">
    <source>
        <dbReference type="Proteomes" id="UP000225706"/>
    </source>
</evidence>
<keyword evidence="2" id="KW-0732">Signal</keyword>
<dbReference type="OrthoDB" id="5969221at2759"/>
<comment type="caution">
    <text evidence="3">The sequence shown here is derived from an EMBL/GenBank/DDBJ whole genome shotgun (WGS) entry which is preliminary data.</text>
</comment>
<sequence length="347" mass="39165">MRNFFFVGFFFQVCICNPEPALYSSEELEIYKLFFKPYGINFKSDLISKTSIDFSNCTDLREAYEKCSSISSSLPKLQYSLIRCPSGSYNCFHNYTLNLDKNFRASLRKVQTTVGNLCKEQCWKTVQLVTYKCILTGKSAIKESDQKYIRFVNEVLKSLCSQQDGHSCADNFINGLLKNETGSSIQSCDVTTSLKKNICSSQCYKDVGNFYNTLKCCVGSVLNIMDCHRIKPENNSYGVFVKEGKRCNIHKIPPACGGNPQCSLTSPNKPTSPPATNSFEGKQIAGAVIAVLICSVGVAIVGNYFYRRMKRKQAIRFEDYGYSRLKMLEDDFYHDVEDDDDENSGLV</sequence>